<proteinExistence type="predicted"/>
<evidence type="ECO:0000313" key="1">
    <source>
        <dbReference type="EMBL" id="SVD49752.1"/>
    </source>
</evidence>
<gene>
    <name evidence="1" type="ORF">METZ01_LOCUS402606</name>
</gene>
<organism evidence="1">
    <name type="scientific">marine metagenome</name>
    <dbReference type="NCBI Taxonomy" id="408172"/>
    <lineage>
        <taxon>unclassified sequences</taxon>
        <taxon>metagenomes</taxon>
        <taxon>ecological metagenomes</taxon>
    </lineage>
</organism>
<dbReference type="AlphaFoldDB" id="A0A382VTC2"/>
<reference evidence="1" key="1">
    <citation type="submission" date="2018-05" db="EMBL/GenBank/DDBJ databases">
        <authorList>
            <person name="Lanie J.A."/>
            <person name="Ng W.-L."/>
            <person name="Kazmierczak K.M."/>
            <person name="Andrzejewski T.M."/>
            <person name="Davidsen T.M."/>
            <person name="Wayne K.J."/>
            <person name="Tettelin H."/>
            <person name="Glass J.I."/>
            <person name="Rusch D."/>
            <person name="Podicherti R."/>
            <person name="Tsui H.-C.T."/>
            <person name="Winkler M.E."/>
        </authorList>
    </citation>
    <scope>NUCLEOTIDE SEQUENCE</scope>
</reference>
<name>A0A382VTC2_9ZZZZ</name>
<dbReference type="EMBL" id="UINC01154456">
    <property type="protein sequence ID" value="SVD49752.1"/>
    <property type="molecule type" value="Genomic_DNA"/>
</dbReference>
<accession>A0A382VTC2</accession>
<protein>
    <submittedName>
        <fullName evidence="1">Uncharacterized protein</fullName>
    </submittedName>
</protein>
<sequence length="101" mass="11246">MSSSSDEALALNRQRRGNSPLSHINLNLFADIVANDRLTVFNHVIVDPSARTSINTFLRTWVRYSAFGGDGFDLHLQVGKIPTPFGHFTERSYTDINPVLG</sequence>